<organism evidence="1 4">
    <name type="scientific">Aliirhizobium cellulosilyticum</name>
    <dbReference type="NCBI Taxonomy" id="393664"/>
    <lineage>
        <taxon>Bacteria</taxon>
        <taxon>Pseudomonadati</taxon>
        <taxon>Pseudomonadota</taxon>
        <taxon>Alphaproteobacteria</taxon>
        <taxon>Hyphomicrobiales</taxon>
        <taxon>Rhizobiaceae</taxon>
        <taxon>Aliirhizobium</taxon>
    </lineage>
</organism>
<dbReference type="Proteomes" id="UP000524535">
    <property type="component" value="Unassembled WGS sequence"/>
</dbReference>
<dbReference type="Proteomes" id="UP000520770">
    <property type="component" value="Unassembled WGS sequence"/>
</dbReference>
<name>A0A7W6SD62_9HYPH</name>
<protein>
    <submittedName>
        <fullName evidence="1">Uncharacterized protein</fullName>
    </submittedName>
</protein>
<gene>
    <name evidence="2" type="ORF">GGE31_005361</name>
    <name evidence="1" type="ORF">GGE33_005345</name>
    <name evidence="3" type="ORF">GGE35_005345</name>
</gene>
<sequence>MKTVPSPARVVAHLSQCQTGMGDLKNVSAMTSSSWAIVPEPSPQLIQQNLMNSIFSTLQWY</sequence>
<evidence type="ECO:0000313" key="1">
    <source>
        <dbReference type="EMBL" id="MBB4351563.1"/>
    </source>
</evidence>
<dbReference type="EMBL" id="JACIGW010000013">
    <property type="protein sequence ID" value="MBB4351563.1"/>
    <property type="molecule type" value="Genomic_DNA"/>
</dbReference>
<dbReference type="RefSeq" id="WP_183830016.1">
    <property type="nucleotide sequence ID" value="NZ_JACIGW010000013.1"/>
</dbReference>
<reference evidence="4 5" key="1">
    <citation type="submission" date="2020-08" db="EMBL/GenBank/DDBJ databases">
        <title>Genomic Encyclopedia of Type Strains, Phase IV (KMG-V): Genome sequencing to study the core and pangenomes of soil and plant-associated prokaryotes.</title>
        <authorList>
            <person name="Whitman W."/>
        </authorList>
    </citation>
    <scope>NUCLEOTIDE SEQUENCE [LARGE SCALE GENOMIC DNA]</scope>
    <source>
        <strain evidence="2 5">SEMIA 444</strain>
        <strain evidence="1 4">SEMIA 448</strain>
        <strain evidence="3 6">SEMIA 452</strain>
    </source>
</reference>
<evidence type="ECO:0000313" key="3">
    <source>
        <dbReference type="EMBL" id="MBB4449489.1"/>
    </source>
</evidence>
<evidence type="ECO:0000313" key="4">
    <source>
        <dbReference type="Proteomes" id="UP000520770"/>
    </source>
</evidence>
<keyword evidence="5" id="KW-1185">Reference proteome</keyword>
<comment type="caution">
    <text evidence="1">The sequence shown here is derived from an EMBL/GenBank/DDBJ whole genome shotgun (WGS) entry which is preliminary data.</text>
</comment>
<accession>A0A7W6SD62</accession>
<evidence type="ECO:0000313" key="2">
    <source>
        <dbReference type="EMBL" id="MBB4414815.1"/>
    </source>
</evidence>
<dbReference type="EMBL" id="JACIGY010000015">
    <property type="protein sequence ID" value="MBB4414815.1"/>
    <property type="molecule type" value="Genomic_DNA"/>
</dbReference>
<dbReference type="Proteomes" id="UP000576087">
    <property type="component" value="Unassembled WGS sequence"/>
</dbReference>
<dbReference type="AlphaFoldDB" id="A0A7W6SD62"/>
<proteinExistence type="predicted"/>
<dbReference type="EMBL" id="JACIHM010000016">
    <property type="protein sequence ID" value="MBB4449489.1"/>
    <property type="molecule type" value="Genomic_DNA"/>
</dbReference>
<evidence type="ECO:0000313" key="6">
    <source>
        <dbReference type="Proteomes" id="UP000576087"/>
    </source>
</evidence>
<evidence type="ECO:0000313" key="5">
    <source>
        <dbReference type="Proteomes" id="UP000524535"/>
    </source>
</evidence>